<reference evidence="1 2" key="1">
    <citation type="submission" date="2018-06" db="EMBL/GenBank/DDBJ databases">
        <authorList>
            <person name="Strepis N."/>
        </authorList>
    </citation>
    <scope>NUCLEOTIDE SEQUENCE [LARGE SCALE GENOMIC DNA]</scope>
    <source>
        <strain evidence="1">LUCI</strain>
    </source>
</reference>
<dbReference type="AlphaFoldDB" id="A0A498R216"/>
<sequence>MYLEIEYYENIYCAGRNILVWMENRYTNKIRRQTSAYDKTILLTGRMPKGMGYESGDKPEH</sequence>
<dbReference type="EMBL" id="UPPP01000066">
    <property type="protein sequence ID" value="VBB06666.1"/>
    <property type="molecule type" value="Genomic_DNA"/>
</dbReference>
<organism evidence="1 2">
    <name type="scientific">Lucifera butyrica</name>
    <dbReference type="NCBI Taxonomy" id="1351585"/>
    <lineage>
        <taxon>Bacteria</taxon>
        <taxon>Bacillati</taxon>
        <taxon>Bacillota</taxon>
        <taxon>Negativicutes</taxon>
        <taxon>Veillonellales</taxon>
        <taxon>Veillonellaceae</taxon>
        <taxon>Lucifera</taxon>
    </lineage>
</organism>
<gene>
    <name evidence="1" type="ORF">LUCI_1902</name>
</gene>
<keyword evidence="2" id="KW-1185">Reference proteome</keyword>
<proteinExistence type="predicted"/>
<protein>
    <submittedName>
        <fullName evidence="1">Uncharacterized protein</fullName>
    </submittedName>
</protein>
<evidence type="ECO:0000313" key="1">
    <source>
        <dbReference type="EMBL" id="VBB06666.1"/>
    </source>
</evidence>
<accession>A0A498R216</accession>
<evidence type="ECO:0000313" key="2">
    <source>
        <dbReference type="Proteomes" id="UP000277811"/>
    </source>
</evidence>
<name>A0A498R216_9FIRM</name>
<dbReference type="Proteomes" id="UP000277811">
    <property type="component" value="Unassembled WGS sequence"/>
</dbReference>